<gene>
    <name evidence="2" type="ORF">N4264_01300</name>
</gene>
<feature type="signal peptide" evidence="1">
    <location>
        <begin position="1"/>
        <end position="19"/>
    </location>
</feature>
<evidence type="ECO:0000313" key="2">
    <source>
        <dbReference type="EMBL" id="UXI68314.1"/>
    </source>
</evidence>
<dbReference type="RefSeq" id="WP_261695274.1">
    <property type="nucleotide sequence ID" value="NZ_CP104694.1"/>
</dbReference>
<dbReference type="Pfam" id="PF11006">
    <property type="entry name" value="DUF2845"/>
    <property type="match status" value="2"/>
</dbReference>
<dbReference type="Proteomes" id="UP001064632">
    <property type="component" value="Chromosome"/>
</dbReference>
<keyword evidence="3" id="KW-1185">Reference proteome</keyword>
<evidence type="ECO:0000313" key="3">
    <source>
        <dbReference type="Proteomes" id="UP001064632"/>
    </source>
</evidence>
<protein>
    <submittedName>
        <fullName evidence="2">DUF2845 domain-containing protein</fullName>
    </submittedName>
</protein>
<dbReference type="EMBL" id="CP104694">
    <property type="protein sequence ID" value="UXI68314.1"/>
    <property type="molecule type" value="Genomic_DNA"/>
</dbReference>
<feature type="chain" id="PRO_5045700818" evidence="1">
    <location>
        <begin position="20"/>
        <end position="187"/>
    </location>
</feature>
<dbReference type="InterPro" id="IPR021268">
    <property type="entry name" value="DUF2845"/>
</dbReference>
<sequence length="187" mass="21601">MFRWLVLPALLLATTPAMALRCGSRIVQEGDRDGSVRERCGMPYYVDRYYSVDVHGADGPYERQIENQYDAWYYNFGPRKLLVRLVFHNGRLQSEETLGYGVNQIGDSCHLDTAPSGTSAGEIVAWCGEPASRRNLREAEIRRDGRGNERYRPIRLEEWTYDFGDDRFLRILTFRNGNLQGVSVERR</sequence>
<name>A0ABY6BE55_9GAMM</name>
<organism evidence="2 3">
    <name type="scientific">Tahibacter amnicola</name>
    <dbReference type="NCBI Taxonomy" id="2976241"/>
    <lineage>
        <taxon>Bacteria</taxon>
        <taxon>Pseudomonadati</taxon>
        <taxon>Pseudomonadota</taxon>
        <taxon>Gammaproteobacteria</taxon>
        <taxon>Lysobacterales</taxon>
        <taxon>Rhodanobacteraceae</taxon>
        <taxon>Tahibacter</taxon>
    </lineage>
</organism>
<accession>A0ABY6BE55</accession>
<evidence type="ECO:0000256" key="1">
    <source>
        <dbReference type="SAM" id="SignalP"/>
    </source>
</evidence>
<keyword evidence="1" id="KW-0732">Signal</keyword>
<proteinExistence type="predicted"/>
<reference evidence="2" key="1">
    <citation type="submission" date="2022-09" db="EMBL/GenBank/DDBJ databases">
        <title>Tahibacter sp. nov., isolated from a fresh water.</title>
        <authorList>
            <person name="Baek J.H."/>
            <person name="Lee J.K."/>
            <person name="Kim J.M."/>
            <person name="Jeon C.O."/>
        </authorList>
    </citation>
    <scope>NUCLEOTIDE SEQUENCE</scope>
    <source>
        <strain evidence="2">W38</strain>
    </source>
</reference>